<sequence>MWRHASIGDMEAWATAAHAASPRDACILPVDQIDRAFFAQTVAERRTHRDSDAVWDVVTTAPVDDDGDAVEERPRGYTVHHRNSWQPGEGSPTGEQVENSAVVPSAPSKLRKYARKTGLTKSWVSWGPNLILAKCTSDTPSRGLWRERVAEMRSMRLAVVVMQALIRRDAIRSSHDRHLLEKLPRQRQRRDIIAMLASNGYARRDIRNMMHVLDGRTDQDKCERFLSVEGHKPIWLLHFVTRPSAKLIDAGTLHRIIAYCKEVYDGRREWEKGPVEKGALFKPGARTKLAMLNMSPQTFGNTLQMLASQCMVVDGRLLPGIADTAAQYIRNMAEWNMDSSKIYHLQCQLFNTTLAAMAPSNRRLPPRWYRSMSFYWEAQKSLLSMSASFDRPLVVDREGFQATWPPYLAPGDGMDEMTQPEDNWSRSVSAGTLQQEAGYPLDESDAALDILGGRAPDGTPTIQQRVVLGGSSRKMGTWEASIRATRNAEEAWIKFNKPPRRGAAPGVREYAAMFAKLCARNADPQSALRPGDRALNFPVQPDPNLSEFARTRMQPPSVDELYTRMRSAGIRPDGACLEVLVANAASLDRAHAYLRDSRVKAGPLLSYRSSGPNAKALRQIPTPIVAAYVRLICTVESRPGRELFRALRICDRRFEDDDGSRLWAPFVWGVVLKAMSAKTAGLGRLGRTLAEQVRAYQLVVDKIEDSAPLRLSTVVQLAKCLRKAAARAVGERMTDLEAQQTAASESPLTFLYDADSRQRLVAQLASRSGREIEDGRHTMAAGSSGGGSDGSSIGNIGGSLGDENPWLYFLLSGADRLKKMHKRLADREVEATKLFDTHNARSLDHMLARQDAVRAQDAYELMASWAFLGEFETMASMLEWQLKQNPGENGTWTTASVTPDVPTDFMPVLCLFRQYAEPMLSEERVEGIRAAVEAADVAWSWPDDETVEDFSAAVAAGNDASYMKLLHVLEWIRYRQARERGESAEKLLRPPRWGLG</sequence>
<dbReference type="OrthoDB" id="410701at2759"/>
<dbReference type="AlphaFoldDB" id="A0A9P4Z0U1"/>
<name>A0A9P4Z0U1_9HYPO</name>
<dbReference type="RefSeq" id="XP_035324694.1">
    <property type="nucleotide sequence ID" value="XM_035463270.1"/>
</dbReference>
<proteinExistence type="predicted"/>
<feature type="region of interest" description="Disordered" evidence="1">
    <location>
        <begin position="75"/>
        <end position="103"/>
    </location>
</feature>
<protein>
    <submittedName>
        <fullName evidence="2">Uncharacterized protein</fullName>
    </submittedName>
</protein>
<dbReference type="GeneID" id="55967518"/>
<evidence type="ECO:0000313" key="3">
    <source>
        <dbReference type="Proteomes" id="UP000749293"/>
    </source>
</evidence>
<evidence type="ECO:0000313" key="2">
    <source>
        <dbReference type="EMBL" id="KAF4126042.1"/>
    </source>
</evidence>
<comment type="caution">
    <text evidence="2">The sequence shown here is derived from an EMBL/GenBank/DDBJ whole genome shotgun (WGS) entry which is preliminary data.</text>
</comment>
<keyword evidence="3" id="KW-1185">Reference proteome</keyword>
<dbReference type="Proteomes" id="UP000749293">
    <property type="component" value="Unassembled WGS sequence"/>
</dbReference>
<evidence type="ECO:0000256" key="1">
    <source>
        <dbReference type="SAM" id="MobiDB-lite"/>
    </source>
</evidence>
<accession>A0A9P4Z0U1</accession>
<feature type="compositionally biased region" description="Basic and acidic residues" evidence="1">
    <location>
        <begin position="768"/>
        <end position="777"/>
    </location>
</feature>
<dbReference type="EMBL" id="JAANYQ010000002">
    <property type="protein sequence ID" value="KAF4126042.1"/>
    <property type="molecule type" value="Genomic_DNA"/>
</dbReference>
<gene>
    <name evidence="2" type="ORF">GMORB2_1288</name>
</gene>
<feature type="compositionally biased region" description="Gly residues" evidence="1">
    <location>
        <begin position="783"/>
        <end position="796"/>
    </location>
</feature>
<reference evidence="2" key="1">
    <citation type="submission" date="2020-03" db="EMBL/GenBank/DDBJ databases">
        <title>Site-based positive gene gene selection in Geosmithia morbida across the United States reveals a broad range of putative effectors and factors for local host and environmental adapation.</title>
        <authorList>
            <person name="Onufrak A."/>
            <person name="Murdoch R.W."/>
            <person name="Gazis R."/>
            <person name="Huff M."/>
            <person name="Staton M."/>
            <person name="Klingeman W."/>
            <person name="Hadziabdic D."/>
        </authorList>
    </citation>
    <scope>NUCLEOTIDE SEQUENCE</scope>
    <source>
        <strain evidence="2">1262</strain>
    </source>
</reference>
<feature type="region of interest" description="Disordered" evidence="1">
    <location>
        <begin position="766"/>
        <end position="796"/>
    </location>
</feature>
<organism evidence="2 3">
    <name type="scientific">Geosmithia morbida</name>
    <dbReference type="NCBI Taxonomy" id="1094350"/>
    <lineage>
        <taxon>Eukaryota</taxon>
        <taxon>Fungi</taxon>
        <taxon>Dikarya</taxon>
        <taxon>Ascomycota</taxon>
        <taxon>Pezizomycotina</taxon>
        <taxon>Sordariomycetes</taxon>
        <taxon>Hypocreomycetidae</taxon>
        <taxon>Hypocreales</taxon>
        <taxon>Bionectriaceae</taxon>
        <taxon>Geosmithia</taxon>
    </lineage>
</organism>